<gene>
    <name evidence="6" type="ORF">J2W25_003283</name>
</gene>
<dbReference type="AlphaFoldDB" id="A0AAW8DWW6"/>
<reference evidence="6" key="1">
    <citation type="submission" date="2023-07" db="EMBL/GenBank/DDBJ databases">
        <title>Sorghum-associated microbial communities from plants grown in Nebraska, USA.</title>
        <authorList>
            <person name="Schachtman D."/>
        </authorList>
    </citation>
    <scope>NUCLEOTIDE SEQUENCE</scope>
    <source>
        <strain evidence="6">DS2795</strain>
    </source>
</reference>
<dbReference type="PANTHER" id="PTHR37533">
    <property type="entry name" value="FLAGELLAR HOOK-LENGTH CONTROL PROTEIN"/>
    <property type="match status" value="1"/>
</dbReference>
<dbReference type="InterPro" id="IPR052563">
    <property type="entry name" value="FliK"/>
</dbReference>
<feature type="region of interest" description="Disordered" evidence="4">
    <location>
        <begin position="392"/>
        <end position="444"/>
    </location>
</feature>
<keyword evidence="6" id="KW-0969">Cilium</keyword>
<feature type="region of interest" description="Disordered" evidence="4">
    <location>
        <begin position="1"/>
        <end position="58"/>
    </location>
</feature>
<dbReference type="PRINTS" id="PR01007">
    <property type="entry name" value="FLGHOOKFLIK"/>
</dbReference>
<dbReference type="RefSeq" id="WP_307637186.1">
    <property type="nucleotide sequence ID" value="NZ_JAUSRR010000005.1"/>
</dbReference>
<feature type="compositionally biased region" description="Polar residues" evidence="4">
    <location>
        <begin position="259"/>
        <end position="276"/>
    </location>
</feature>
<evidence type="ECO:0000256" key="3">
    <source>
        <dbReference type="ARBA" id="ARBA00022795"/>
    </source>
</evidence>
<dbReference type="Pfam" id="PF02120">
    <property type="entry name" value="Flg_hook"/>
    <property type="match status" value="1"/>
</dbReference>
<dbReference type="GO" id="GO:0044780">
    <property type="term" value="P:bacterial-type flagellum assembly"/>
    <property type="evidence" value="ECO:0007669"/>
    <property type="project" value="InterPro"/>
</dbReference>
<evidence type="ECO:0000256" key="4">
    <source>
        <dbReference type="SAM" id="MobiDB-lite"/>
    </source>
</evidence>
<sequence>MPPMIPPSVTPAATSPVAQGGARGRSADEAQGRAFGAALERSRASQAEKASDADTVVADAKPLRKAELAEEMRDAQPAEPDLAFLAAAVTPQQALVLAGGAATQGSDAPETSLAPVTPDAQAGLPTGTVRLSSEAAATPAPAVATEDASAPTATAAAQSATPEADSAAPPSLYEIVRAAVAAQPMAVDGKKPAAAPAGPPVGTAAPGRAGAPRTVSATTTEQLAAAAQAQPAGDAKPATADTAPVAAVSAGTSGEDGAASSTTPFALQQPATVSTERTTESPAARPAVHTLAPEVGSEKWAPALGQQLARMSLGGTHTAELNLNPAGLGPLKVTLSVGEHQAQAVFVSAHESVRKAVEAALPQLRTSLSEQGITLGQTSVGADTRAPFGQDAAFAQQQQQQHNQRQGAWRPQGTSAATDIARTATAAPLPVATPRSASGVDTFA</sequence>
<dbReference type="PANTHER" id="PTHR37533:SF2">
    <property type="entry name" value="FLAGELLAR HOOK-LENGTH CONTROL PROTEIN"/>
    <property type="match status" value="1"/>
</dbReference>
<proteinExistence type="inferred from homology"/>
<dbReference type="Proteomes" id="UP001244295">
    <property type="component" value="Unassembled WGS sequence"/>
</dbReference>
<keyword evidence="6" id="KW-0966">Cell projection</keyword>
<protein>
    <submittedName>
        <fullName evidence="6">Flagellar hook-length control protein FliK</fullName>
    </submittedName>
</protein>
<organism evidence="6 7">
    <name type="scientific">Variovorax boronicumulans</name>
    <dbReference type="NCBI Taxonomy" id="436515"/>
    <lineage>
        <taxon>Bacteria</taxon>
        <taxon>Pseudomonadati</taxon>
        <taxon>Pseudomonadota</taxon>
        <taxon>Betaproteobacteria</taxon>
        <taxon>Burkholderiales</taxon>
        <taxon>Comamonadaceae</taxon>
        <taxon>Variovorax</taxon>
    </lineage>
</organism>
<name>A0AAW8DWW6_9BURK</name>
<accession>A0AAW8DWW6</accession>
<dbReference type="CDD" id="cd17470">
    <property type="entry name" value="T3SS_Flik_C"/>
    <property type="match status" value="1"/>
</dbReference>
<dbReference type="InterPro" id="IPR001635">
    <property type="entry name" value="Flag_hook_Flik"/>
</dbReference>
<feature type="domain" description="Flagellar hook-length control protein-like C-terminal" evidence="5">
    <location>
        <begin position="306"/>
        <end position="384"/>
    </location>
</feature>
<dbReference type="InterPro" id="IPR021136">
    <property type="entry name" value="Flagellar_hook_control-like_C"/>
</dbReference>
<evidence type="ECO:0000313" key="7">
    <source>
        <dbReference type="Proteomes" id="UP001244295"/>
    </source>
</evidence>
<evidence type="ECO:0000259" key="5">
    <source>
        <dbReference type="Pfam" id="PF02120"/>
    </source>
</evidence>
<comment type="similarity">
    <text evidence="2">Belongs to the FliK family.</text>
</comment>
<comment type="function">
    <text evidence="1">Controls the length of the flagellar hook.</text>
</comment>
<keyword evidence="6" id="KW-0282">Flagellum</keyword>
<dbReference type="Gene3D" id="3.30.750.140">
    <property type="match status" value="1"/>
</dbReference>
<evidence type="ECO:0000256" key="2">
    <source>
        <dbReference type="ARBA" id="ARBA00009149"/>
    </source>
</evidence>
<dbReference type="EMBL" id="JAUSRR010000005">
    <property type="protein sequence ID" value="MDP9924251.1"/>
    <property type="molecule type" value="Genomic_DNA"/>
</dbReference>
<feature type="region of interest" description="Disordered" evidence="4">
    <location>
        <begin position="189"/>
        <end position="286"/>
    </location>
</feature>
<dbReference type="GO" id="GO:0009424">
    <property type="term" value="C:bacterial-type flagellum hook"/>
    <property type="evidence" value="ECO:0007669"/>
    <property type="project" value="InterPro"/>
</dbReference>
<feature type="compositionally biased region" description="Low complexity" evidence="4">
    <location>
        <begin position="192"/>
        <end position="251"/>
    </location>
</feature>
<comment type="caution">
    <text evidence="6">The sequence shown here is derived from an EMBL/GenBank/DDBJ whole genome shotgun (WGS) entry which is preliminary data.</text>
</comment>
<feature type="region of interest" description="Disordered" evidence="4">
    <location>
        <begin position="99"/>
        <end position="168"/>
    </location>
</feature>
<feature type="compositionally biased region" description="Low complexity" evidence="4">
    <location>
        <begin position="134"/>
        <end position="168"/>
    </location>
</feature>
<evidence type="ECO:0000313" key="6">
    <source>
        <dbReference type="EMBL" id="MDP9924251.1"/>
    </source>
</evidence>
<feature type="compositionally biased region" description="Low complexity" evidence="4">
    <location>
        <begin position="392"/>
        <end position="434"/>
    </location>
</feature>
<evidence type="ECO:0000256" key="1">
    <source>
        <dbReference type="ARBA" id="ARBA00003944"/>
    </source>
</evidence>
<dbReference type="InterPro" id="IPR038610">
    <property type="entry name" value="FliK-like_C_sf"/>
</dbReference>
<keyword evidence="3" id="KW-1005">Bacterial flagellum biogenesis</keyword>